<gene>
    <name evidence="4" type="ORF">HMPREF9454_02456</name>
</gene>
<feature type="domain" description="Peptidase S26" evidence="3">
    <location>
        <begin position="20"/>
        <end position="168"/>
    </location>
</feature>
<dbReference type="NCBIfam" id="TIGR02227">
    <property type="entry name" value="sigpep_I_bact"/>
    <property type="match status" value="1"/>
</dbReference>
<evidence type="ECO:0000259" key="3">
    <source>
        <dbReference type="Pfam" id="PF10502"/>
    </source>
</evidence>
<name>A0ABN0EF47_9FIRM</name>
<dbReference type="Proteomes" id="UP000005963">
    <property type="component" value="Unassembled WGS sequence"/>
</dbReference>
<dbReference type="GeneID" id="62779913"/>
<comment type="catalytic activity">
    <reaction evidence="2">
        <text>Cleavage of hydrophobic, N-terminal signal or leader sequences from secreted and periplasmic proteins.</text>
        <dbReference type="EC" id="3.4.21.89"/>
    </reaction>
</comment>
<feature type="transmembrane region" description="Helical" evidence="2">
    <location>
        <begin position="21"/>
        <end position="44"/>
    </location>
</feature>
<sequence>MNCLKKYNGIVVHARLYSLKFCKIILFFIIFITILYLCMGTIFYKNISPSAPRGIYMIAPNQNLDYGDFVVVKLPVDVPILNVQKGYPMIKKVQGLPGDVYRVGEDAVEIHGRKYKIYHIDGLPQKNTIGEYTVPKGQILFLNDPDISFDSRYLGTISTKNIEKKVILVCSFDEKD</sequence>
<dbReference type="SUPFAM" id="SSF51306">
    <property type="entry name" value="LexA/Signal peptidase"/>
    <property type="match status" value="1"/>
</dbReference>
<keyword evidence="2" id="KW-0645">Protease</keyword>
<protein>
    <recommendedName>
        <fullName evidence="2">Signal peptidase I</fullName>
        <ecNumber evidence="2">3.4.21.89</ecNumber>
    </recommendedName>
</protein>
<proteinExistence type="inferred from homology"/>
<reference evidence="4 5" key="1">
    <citation type="submission" date="2012-01" db="EMBL/GenBank/DDBJ databases">
        <title>The Genome Sequence of Megamonas funiformis YIT 11815.</title>
        <authorList>
            <consortium name="The Broad Institute Genome Sequencing Platform"/>
            <person name="Earl A."/>
            <person name="Ward D."/>
            <person name="Feldgarden M."/>
            <person name="Gevers D."/>
            <person name="Morotomi M."/>
            <person name="Young S.K."/>
            <person name="Zeng Q."/>
            <person name="Gargeya S."/>
            <person name="Fitzgerald M."/>
            <person name="Haas B."/>
            <person name="Abouelleil A."/>
            <person name="Alvarado L."/>
            <person name="Arachchi H.M."/>
            <person name="Berlin A."/>
            <person name="Chapman S.B."/>
            <person name="Gearin G."/>
            <person name="Goldberg J."/>
            <person name="Griggs A."/>
            <person name="Gujja S."/>
            <person name="Hansen M."/>
            <person name="Heiman D."/>
            <person name="Howarth C."/>
            <person name="Larimer J."/>
            <person name="Lui A."/>
            <person name="MacDonald P.J.P."/>
            <person name="McCowen C."/>
            <person name="Montmayeur A."/>
            <person name="Murphy C."/>
            <person name="Neiman D."/>
            <person name="Pearson M."/>
            <person name="Priest M."/>
            <person name="Roberts A."/>
            <person name="Saif S."/>
            <person name="Shea T."/>
            <person name="Sisk P."/>
            <person name="Stolte C."/>
            <person name="Sykes S."/>
            <person name="Wortman J."/>
            <person name="Nusbaum C."/>
            <person name="Birren B."/>
        </authorList>
    </citation>
    <scope>NUCLEOTIDE SEQUENCE [LARGE SCALE GENOMIC DNA]</scope>
    <source>
        <strain evidence="4 5">YIT 11815</strain>
    </source>
</reference>
<organism evidence="4 5">
    <name type="scientific">Megamonas funiformis YIT 11815</name>
    <dbReference type="NCBI Taxonomy" id="742816"/>
    <lineage>
        <taxon>Bacteria</taxon>
        <taxon>Bacillati</taxon>
        <taxon>Bacillota</taxon>
        <taxon>Negativicutes</taxon>
        <taxon>Selenomonadales</taxon>
        <taxon>Selenomonadaceae</taxon>
        <taxon>Megamonas</taxon>
    </lineage>
</organism>
<keyword evidence="2" id="KW-0378">Hydrolase</keyword>
<evidence type="ECO:0000256" key="1">
    <source>
        <dbReference type="ARBA" id="ARBA00004401"/>
    </source>
</evidence>
<keyword evidence="5" id="KW-1185">Reference proteome</keyword>
<dbReference type="RefSeq" id="WP_008540185.1">
    <property type="nucleotide sequence ID" value="NZ_JH601095.1"/>
</dbReference>
<dbReference type="InterPro" id="IPR036286">
    <property type="entry name" value="LexA/Signal_pep-like_sf"/>
</dbReference>
<dbReference type="EMBL" id="ADMB01000108">
    <property type="protein sequence ID" value="EHR31893.1"/>
    <property type="molecule type" value="Genomic_DNA"/>
</dbReference>
<comment type="similarity">
    <text evidence="2">Belongs to the peptidase S26 family.</text>
</comment>
<keyword evidence="2" id="KW-1133">Transmembrane helix</keyword>
<evidence type="ECO:0000256" key="2">
    <source>
        <dbReference type="RuleBase" id="RU362042"/>
    </source>
</evidence>
<dbReference type="InterPro" id="IPR000223">
    <property type="entry name" value="Pept_S26A_signal_pept_1"/>
</dbReference>
<comment type="subcellular location">
    <subcellularLocation>
        <location evidence="1">Cell membrane</location>
        <topology evidence="1">Single-pass type II membrane protein</topology>
    </subcellularLocation>
    <subcellularLocation>
        <location evidence="2">Membrane</location>
        <topology evidence="2">Single-pass type II membrane protein</topology>
    </subcellularLocation>
</comment>
<dbReference type="Gene3D" id="2.10.109.10">
    <property type="entry name" value="Umud Fragment, subunit A"/>
    <property type="match status" value="1"/>
</dbReference>
<accession>A0ABN0EF47</accession>
<keyword evidence="2" id="KW-0812">Transmembrane</keyword>
<keyword evidence="2" id="KW-0472">Membrane</keyword>
<comment type="caution">
    <text evidence="4">The sequence shown here is derived from an EMBL/GenBank/DDBJ whole genome shotgun (WGS) entry which is preliminary data.</text>
</comment>
<evidence type="ECO:0000313" key="4">
    <source>
        <dbReference type="EMBL" id="EHR31893.1"/>
    </source>
</evidence>
<dbReference type="InterPro" id="IPR019533">
    <property type="entry name" value="Peptidase_S26"/>
</dbReference>
<evidence type="ECO:0000313" key="5">
    <source>
        <dbReference type="Proteomes" id="UP000005963"/>
    </source>
</evidence>
<dbReference type="EC" id="3.4.21.89" evidence="2"/>
<dbReference type="Pfam" id="PF10502">
    <property type="entry name" value="Peptidase_S26"/>
    <property type="match status" value="1"/>
</dbReference>